<dbReference type="Pfam" id="PF13358">
    <property type="entry name" value="DDE_3"/>
    <property type="match status" value="1"/>
</dbReference>
<dbReference type="AlphaFoldDB" id="A0AAQ4RQX3"/>
<dbReference type="Proteomes" id="UP000007635">
    <property type="component" value="Chromosome XII"/>
</dbReference>
<dbReference type="GeneTree" id="ENSGT01140000282497"/>
<dbReference type="InterPro" id="IPR038717">
    <property type="entry name" value="Tc1-like_DDE_dom"/>
</dbReference>
<organism evidence="2 3">
    <name type="scientific">Gasterosteus aculeatus aculeatus</name>
    <name type="common">three-spined stickleback</name>
    <dbReference type="NCBI Taxonomy" id="481459"/>
    <lineage>
        <taxon>Eukaryota</taxon>
        <taxon>Metazoa</taxon>
        <taxon>Chordata</taxon>
        <taxon>Craniata</taxon>
        <taxon>Vertebrata</taxon>
        <taxon>Euteleostomi</taxon>
        <taxon>Actinopterygii</taxon>
        <taxon>Neopterygii</taxon>
        <taxon>Teleostei</taxon>
        <taxon>Neoteleostei</taxon>
        <taxon>Acanthomorphata</taxon>
        <taxon>Eupercaria</taxon>
        <taxon>Perciformes</taxon>
        <taxon>Cottioidei</taxon>
        <taxon>Gasterosteales</taxon>
        <taxon>Gasterosteidae</taxon>
        <taxon>Gasterosteus</taxon>
    </lineage>
</organism>
<feature type="domain" description="Tc1-like transposase DDE" evidence="1">
    <location>
        <begin position="23"/>
        <end position="88"/>
    </location>
</feature>
<name>A0AAQ4RQX3_GASAC</name>
<reference evidence="2 3" key="1">
    <citation type="journal article" date="2021" name="G3 (Bethesda)">
        <title>Improved contiguity of the threespine stickleback genome using long-read sequencing.</title>
        <authorList>
            <person name="Nath S."/>
            <person name="Shaw D.E."/>
            <person name="White M.A."/>
        </authorList>
    </citation>
    <scope>NUCLEOTIDE SEQUENCE [LARGE SCALE GENOMIC DNA]</scope>
    <source>
        <strain evidence="2 3">Lake Benthic</strain>
    </source>
</reference>
<dbReference type="Gene3D" id="3.30.420.10">
    <property type="entry name" value="Ribonuclease H-like superfamily/Ribonuclease H"/>
    <property type="match status" value="1"/>
</dbReference>
<evidence type="ECO:0000313" key="3">
    <source>
        <dbReference type="Proteomes" id="UP000007635"/>
    </source>
</evidence>
<reference evidence="2" key="2">
    <citation type="submission" date="2025-08" db="UniProtKB">
        <authorList>
            <consortium name="Ensembl"/>
        </authorList>
    </citation>
    <scope>IDENTIFICATION</scope>
</reference>
<accession>A0AAQ4RQX3</accession>
<evidence type="ECO:0000313" key="2">
    <source>
        <dbReference type="Ensembl" id="ENSGACP00000064993.1"/>
    </source>
</evidence>
<dbReference type="InterPro" id="IPR036397">
    <property type="entry name" value="RNaseH_sf"/>
</dbReference>
<evidence type="ECO:0000259" key="1">
    <source>
        <dbReference type="Pfam" id="PF13358"/>
    </source>
</evidence>
<protein>
    <recommendedName>
        <fullName evidence="1">Tc1-like transposase DDE domain-containing protein</fullName>
    </recommendedName>
</protein>
<dbReference type="GO" id="GO:0003676">
    <property type="term" value="F:nucleic acid binding"/>
    <property type="evidence" value="ECO:0007669"/>
    <property type="project" value="InterPro"/>
</dbReference>
<reference evidence="2" key="3">
    <citation type="submission" date="2025-09" db="UniProtKB">
        <authorList>
            <consortium name="Ensembl"/>
        </authorList>
    </citation>
    <scope>IDENTIFICATION</scope>
</reference>
<keyword evidence="3" id="KW-1185">Reference proteome</keyword>
<dbReference type="Ensembl" id="ENSGACT00000032435.1">
    <property type="protein sequence ID" value="ENSGACP00000064993.1"/>
    <property type="gene ID" value="ENSGACG00000026116.1"/>
</dbReference>
<proteinExistence type="predicted"/>
<sequence length="132" mass="15828">MNGIMKDYLEILRDYLKSFSWVSWPSLGRSWVLQQDNDPKHTSKVVIEWLNQARIRVLEWPSQSPDLNPIENIWTMLKKQVHVKKPTNVTELHQFCQEEWSKIQREAYQKLVDGYQKRLIEVKMAMGHVTKY</sequence>